<dbReference type="SUPFAM" id="SSF53448">
    <property type="entry name" value="Nucleotide-diphospho-sugar transferases"/>
    <property type="match status" value="1"/>
</dbReference>
<comment type="caution">
    <text evidence="4">The sequence shown here is derived from an EMBL/GenBank/DDBJ whole genome shotgun (WGS) entry which is preliminary data.</text>
</comment>
<dbReference type="GO" id="GO:0016779">
    <property type="term" value="F:nucleotidyltransferase activity"/>
    <property type="evidence" value="ECO:0007669"/>
    <property type="project" value="UniProtKB-KW"/>
</dbReference>
<dbReference type="PANTHER" id="PTHR43584:SF8">
    <property type="entry name" value="N-ACETYLMURAMATE ALPHA-1-PHOSPHATE URIDYLYLTRANSFERASE"/>
    <property type="match status" value="1"/>
</dbReference>
<keyword evidence="1" id="KW-0808">Transferase</keyword>
<protein>
    <recommendedName>
        <fullName evidence="3">Nucleotidyl transferase domain-containing protein</fullName>
    </recommendedName>
</protein>
<feature type="domain" description="Nucleotidyl transferase" evidence="3">
    <location>
        <begin position="2"/>
        <end position="226"/>
    </location>
</feature>
<evidence type="ECO:0000313" key="4">
    <source>
        <dbReference type="EMBL" id="OGY98214.1"/>
    </source>
</evidence>
<sequence length="230" mass="25413">MKALIFAAGRGVRMMPLTATTPKPLLKLLGKPILEHILEALPETVDEIIVVVGYMGDKIKDYLGNEWRGKPIIYVEQKEQLGTGNALMACQSHIAAGERFLVIYADDMHDKGALSAAILKNKQAIFVARVRYPERFGIVVTNASGRVLGLEEAPKEPKTDLAVTGAYLLDSNIFKYPPAPESNGEYYINSMLAPYMRDYEVYAEIEELWVPIGYPGDLKKAAEALKTSHG</sequence>
<dbReference type="Gene3D" id="3.90.550.10">
    <property type="entry name" value="Spore Coat Polysaccharide Biosynthesis Protein SpsA, Chain A"/>
    <property type="match status" value="1"/>
</dbReference>
<dbReference type="PANTHER" id="PTHR43584">
    <property type="entry name" value="NUCLEOTIDYL TRANSFERASE"/>
    <property type="match status" value="1"/>
</dbReference>
<proteinExistence type="predicted"/>
<dbReference type="Proteomes" id="UP000179059">
    <property type="component" value="Unassembled WGS sequence"/>
</dbReference>
<evidence type="ECO:0000256" key="1">
    <source>
        <dbReference type="ARBA" id="ARBA00022679"/>
    </source>
</evidence>
<dbReference type="CDD" id="cd04181">
    <property type="entry name" value="NTP_transferase"/>
    <property type="match status" value="1"/>
</dbReference>
<evidence type="ECO:0000256" key="2">
    <source>
        <dbReference type="ARBA" id="ARBA00022695"/>
    </source>
</evidence>
<dbReference type="EMBL" id="MHKX01000013">
    <property type="protein sequence ID" value="OGY98214.1"/>
    <property type="molecule type" value="Genomic_DNA"/>
</dbReference>
<accession>A0A1G2C9Z9</accession>
<reference evidence="4 5" key="1">
    <citation type="journal article" date="2016" name="Nat. Commun.">
        <title>Thousands of microbial genomes shed light on interconnected biogeochemical processes in an aquifer system.</title>
        <authorList>
            <person name="Anantharaman K."/>
            <person name="Brown C.T."/>
            <person name="Hug L.A."/>
            <person name="Sharon I."/>
            <person name="Castelle C.J."/>
            <person name="Probst A.J."/>
            <person name="Thomas B.C."/>
            <person name="Singh A."/>
            <person name="Wilkins M.J."/>
            <person name="Karaoz U."/>
            <person name="Brodie E.L."/>
            <person name="Williams K.H."/>
            <person name="Hubbard S.S."/>
            <person name="Banfield J.F."/>
        </authorList>
    </citation>
    <scope>NUCLEOTIDE SEQUENCE [LARGE SCALE GENOMIC DNA]</scope>
</reference>
<gene>
    <name evidence="4" type="ORF">A2855_02835</name>
</gene>
<dbReference type="STRING" id="1798647.A2855_02835"/>
<evidence type="ECO:0000313" key="5">
    <source>
        <dbReference type="Proteomes" id="UP000179059"/>
    </source>
</evidence>
<dbReference type="InterPro" id="IPR005835">
    <property type="entry name" value="NTP_transferase_dom"/>
</dbReference>
<name>A0A1G2C9Z9_9BACT</name>
<dbReference type="InterPro" id="IPR050065">
    <property type="entry name" value="GlmU-like"/>
</dbReference>
<dbReference type="Pfam" id="PF00483">
    <property type="entry name" value="NTP_transferase"/>
    <property type="match status" value="1"/>
</dbReference>
<dbReference type="InterPro" id="IPR029044">
    <property type="entry name" value="Nucleotide-diphossugar_trans"/>
</dbReference>
<organism evidence="4 5">
    <name type="scientific">Candidatus Liptonbacteria bacterium RIFCSPHIGHO2_01_FULL_57_28</name>
    <dbReference type="NCBI Taxonomy" id="1798647"/>
    <lineage>
        <taxon>Bacteria</taxon>
        <taxon>Candidatus Liptoniibacteriota</taxon>
    </lineage>
</organism>
<dbReference type="AlphaFoldDB" id="A0A1G2C9Z9"/>
<keyword evidence="2" id="KW-0548">Nucleotidyltransferase</keyword>
<evidence type="ECO:0000259" key="3">
    <source>
        <dbReference type="Pfam" id="PF00483"/>
    </source>
</evidence>